<gene>
    <name evidence="2" type="ORF">GCM10011509_34670</name>
</gene>
<dbReference type="Proteomes" id="UP000662111">
    <property type="component" value="Unassembled WGS sequence"/>
</dbReference>
<keyword evidence="1" id="KW-1133">Transmembrane helix</keyword>
<feature type="transmembrane region" description="Helical" evidence="1">
    <location>
        <begin position="45"/>
        <end position="67"/>
    </location>
</feature>
<proteinExistence type="predicted"/>
<organism evidence="2 3">
    <name type="scientific">Ornithinimicrobium pekingense</name>
    <dbReference type="NCBI Taxonomy" id="384677"/>
    <lineage>
        <taxon>Bacteria</taxon>
        <taxon>Bacillati</taxon>
        <taxon>Actinomycetota</taxon>
        <taxon>Actinomycetes</taxon>
        <taxon>Micrococcales</taxon>
        <taxon>Ornithinimicrobiaceae</taxon>
        <taxon>Ornithinimicrobium</taxon>
    </lineage>
</organism>
<name>A0ABQ2FCN6_9MICO</name>
<keyword evidence="1" id="KW-0812">Transmembrane</keyword>
<keyword evidence="1" id="KW-0472">Membrane</keyword>
<protein>
    <recommendedName>
        <fullName evidence="4">PH domain-containing protein</fullName>
    </recommendedName>
</protein>
<comment type="caution">
    <text evidence="2">The sequence shown here is derived from an EMBL/GenBank/DDBJ whole genome shotgun (WGS) entry which is preliminary data.</text>
</comment>
<sequence length="143" mass="15819">MTGQERQVLHVMPAWVRRLYLALGLAYLALGAVRAVQEPSEWRGWVNLALAAVWLLGARAVSLAWVVTPTGVLRERFTGGHAEVPWAVVDHVGHDAQAPAFRTGGQLRLADGREVTFRRWSDDGVRRARAWWEAAREGGADAD</sequence>
<reference evidence="3" key="1">
    <citation type="journal article" date="2019" name="Int. J. Syst. Evol. Microbiol.">
        <title>The Global Catalogue of Microorganisms (GCM) 10K type strain sequencing project: providing services to taxonomists for standard genome sequencing and annotation.</title>
        <authorList>
            <consortium name="The Broad Institute Genomics Platform"/>
            <consortium name="The Broad Institute Genome Sequencing Center for Infectious Disease"/>
            <person name="Wu L."/>
            <person name="Ma J."/>
        </authorList>
    </citation>
    <scope>NUCLEOTIDE SEQUENCE [LARGE SCALE GENOMIC DNA]</scope>
    <source>
        <strain evidence="3">CGMCC 1.5362</strain>
    </source>
</reference>
<evidence type="ECO:0000256" key="1">
    <source>
        <dbReference type="SAM" id="Phobius"/>
    </source>
</evidence>
<evidence type="ECO:0008006" key="4">
    <source>
        <dbReference type="Google" id="ProtNLM"/>
    </source>
</evidence>
<evidence type="ECO:0000313" key="3">
    <source>
        <dbReference type="Proteomes" id="UP000662111"/>
    </source>
</evidence>
<dbReference type="EMBL" id="BMLB01000008">
    <property type="protein sequence ID" value="GGK83282.1"/>
    <property type="molecule type" value="Genomic_DNA"/>
</dbReference>
<keyword evidence="3" id="KW-1185">Reference proteome</keyword>
<dbReference type="RefSeq" id="WP_022919995.1">
    <property type="nucleotide sequence ID" value="NZ_BMLB01000008.1"/>
</dbReference>
<accession>A0ABQ2FCN6</accession>
<evidence type="ECO:0000313" key="2">
    <source>
        <dbReference type="EMBL" id="GGK83282.1"/>
    </source>
</evidence>